<dbReference type="GO" id="GO:0003863">
    <property type="term" value="F:branched-chain 2-oxo acid dehydrogenase activity"/>
    <property type="evidence" value="ECO:0007669"/>
    <property type="project" value="UniProtKB-EC"/>
</dbReference>
<dbReference type="CDD" id="cd02000">
    <property type="entry name" value="TPP_E1_PDC_ADC_BCADC"/>
    <property type="match status" value="1"/>
</dbReference>
<comment type="catalytic activity">
    <reaction evidence="4">
        <text>N(6)-[(R)-lipoyl]-L-lysyl-[protein] + 3-methyl-2-oxobutanoate + H(+) = N(6)-[(R)-S(8)-2-methylpropanoyldihydrolipoyl]-L-lysyl-[protein] + CO2</text>
        <dbReference type="Rhea" id="RHEA:13457"/>
        <dbReference type="Rhea" id="RHEA-COMP:10474"/>
        <dbReference type="Rhea" id="RHEA-COMP:10497"/>
        <dbReference type="ChEBI" id="CHEBI:11851"/>
        <dbReference type="ChEBI" id="CHEBI:15378"/>
        <dbReference type="ChEBI" id="CHEBI:16526"/>
        <dbReference type="ChEBI" id="CHEBI:83099"/>
        <dbReference type="ChEBI" id="CHEBI:83142"/>
        <dbReference type="EC" id="1.2.4.4"/>
    </reaction>
</comment>
<dbReference type="AlphaFoldDB" id="A0A7S8E7X8"/>
<comment type="cofactor">
    <cofactor evidence="1 4">
        <name>thiamine diphosphate</name>
        <dbReference type="ChEBI" id="CHEBI:58937"/>
    </cofactor>
</comment>
<dbReference type="PANTHER" id="PTHR43380:SF1">
    <property type="entry name" value="2-OXOISOVALERATE DEHYDROGENASE SUBUNIT ALPHA, MITOCHONDRIAL"/>
    <property type="match status" value="1"/>
</dbReference>
<accession>A0A7S8E7X8</accession>
<dbReference type="EMBL" id="CP062983">
    <property type="protein sequence ID" value="QPC81999.1"/>
    <property type="molecule type" value="Genomic_DNA"/>
</dbReference>
<evidence type="ECO:0000313" key="7">
    <source>
        <dbReference type="Proteomes" id="UP000594468"/>
    </source>
</evidence>
<evidence type="ECO:0000259" key="5">
    <source>
        <dbReference type="Pfam" id="PF00676"/>
    </source>
</evidence>
<dbReference type="Gene3D" id="3.40.50.970">
    <property type="match status" value="1"/>
</dbReference>
<protein>
    <recommendedName>
        <fullName evidence="4">2-oxoisovalerate dehydrogenase subunit alpha</fullName>
        <ecNumber evidence="4">1.2.4.4</ecNumber>
    </recommendedName>
    <alternativeName>
        <fullName evidence="4">Branched-chain alpha-keto acid dehydrogenase E1 component alpha chain</fullName>
    </alternativeName>
</protein>
<gene>
    <name evidence="6" type="ORF">G4Y79_20265</name>
</gene>
<sequence length="346" mass="38036">MDSPVTQAQYATQLSDDTLRDMYRAMLLSRRLDERCWALHRQGKIAFHVSAIGHEGLQVAAAFALNRGIDFTYPYYRDLAFCIALGLTPLDFMLSVFGKAGEPSSGGRQMPSHWSSREKHIVSQSSVVAVQVPQAAGTAFAINYKRKVGLLAADDTTQPRLAYASVGEGGTSQGEWHEAMNWAGIHKLPFICMVENNQYAISVPFDKQSAVPLVERAHGYGVIGVQVDGNDVFATYDAVRAAAERAYTGEGATLIEAITYRLVPHSSDDDDRSYRTREEVQEWKQKDPLLRFQAELLNQGVLTQARIDAFEEAIQASITEAQQQAEAAPDPDIASGLSGVYAEETI</sequence>
<keyword evidence="3 4" id="KW-0786">Thiamine pyrophosphate</keyword>
<comment type="similarity">
    <text evidence="4">Belongs to the BCKDHA family.</text>
</comment>
<dbReference type="EC" id="1.2.4.4" evidence="4"/>
<dbReference type="GO" id="GO:0009083">
    <property type="term" value="P:branched-chain amino acid catabolic process"/>
    <property type="evidence" value="ECO:0007669"/>
    <property type="project" value="TreeGrafter"/>
</dbReference>
<keyword evidence="7" id="KW-1185">Reference proteome</keyword>
<dbReference type="PANTHER" id="PTHR43380">
    <property type="entry name" value="2-OXOISOVALERATE DEHYDROGENASE SUBUNIT ALPHA, MITOCHONDRIAL"/>
    <property type="match status" value="1"/>
</dbReference>
<proteinExistence type="inferred from homology"/>
<dbReference type="Proteomes" id="UP000594468">
    <property type="component" value="Chromosome"/>
</dbReference>
<evidence type="ECO:0000256" key="2">
    <source>
        <dbReference type="ARBA" id="ARBA00023002"/>
    </source>
</evidence>
<dbReference type="KEGG" id="pmet:G4Y79_20265"/>
<dbReference type="RefSeq" id="WP_195170069.1">
    <property type="nucleotide sequence ID" value="NZ_CP062983.1"/>
</dbReference>
<evidence type="ECO:0000256" key="4">
    <source>
        <dbReference type="RuleBase" id="RU365014"/>
    </source>
</evidence>
<keyword evidence="2 4" id="KW-0560">Oxidoreductase</keyword>
<dbReference type="InterPro" id="IPR029061">
    <property type="entry name" value="THDP-binding"/>
</dbReference>
<feature type="domain" description="Dehydrogenase E1 component" evidence="5">
    <location>
        <begin position="23"/>
        <end position="333"/>
    </location>
</feature>
<dbReference type="InterPro" id="IPR050771">
    <property type="entry name" value="Alpha-ketoacid_DH_E1_comp"/>
</dbReference>
<evidence type="ECO:0000256" key="1">
    <source>
        <dbReference type="ARBA" id="ARBA00001964"/>
    </source>
</evidence>
<reference evidence="6 7" key="1">
    <citation type="submission" date="2020-02" db="EMBL/GenBank/DDBJ databases">
        <authorList>
            <person name="Zheng R.K."/>
            <person name="Sun C.M."/>
        </authorList>
    </citation>
    <scope>NUCLEOTIDE SEQUENCE [LARGE SCALE GENOMIC DNA]</scope>
    <source>
        <strain evidence="7">rifampicinis</strain>
    </source>
</reference>
<organism evidence="6 7">
    <name type="scientific">Phototrophicus methaneseepsis</name>
    <dbReference type="NCBI Taxonomy" id="2710758"/>
    <lineage>
        <taxon>Bacteria</taxon>
        <taxon>Bacillati</taxon>
        <taxon>Chloroflexota</taxon>
        <taxon>Candidatus Thermofontia</taxon>
        <taxon>Phototrophicales</taxon>
        <taxon>Phototrophicaceae</taxon>
        <taxon>Phototrophicus</taxon>
    </lineage>
</organism>
<evidence type="ECO:0000313" key="6">
    <source>
        <dbReference type="EMBL" id="QPC81999.1"/>
    </source>
</evidence>
<dbReference type="InterPro" id="IPR001017">
    <property type="entry name" value="DH_E1"/>
</dbReference>
<dbReference type="SUPFAM" id="SSF52518">
    <property type="entry name" value="Thiamin diphosphate-binding fold (THDP-binding)"/>
    <property type="match status" value="1"/>
</dbReference>
<evidence type="ECO:0000256" key="3">
    <source>
        <dbReference type="ARBA" id="ARBA00023052"/>
    </source>
</evidence>
<comment type="function">
    <text evidence="4">The branched-chain alpha-keto dehydrogenase complex catalyzes the overall conversion of alpha-keto acids to acyl-CoA and CO(2). It contains multiple copies of three enzymatic components: branched-chain alpha-keto acid decarboxylase (E1), lipoamide acyltransferase (E2) and lipoamide dehydrogenase (E3).</text>
</comment>
<name>A0A7S8E7X8_9CHLR</name>
<dbReference type="Pfam" id="PF00676">
    <property type="entry name" value="E1_dh"/>
    <property type="match status" value="1"/>
</dbReference>